<dbReference type="PROSITE" id="PS50943">
    <property type="entry name" value="HTH_CROC1"/>
    <property type="match status" value="1"/>
</dbReference>
<protein>
    <recommendedName>
        <fullName evidence="2">HTH cro/C1-type domain-containing protein</fullName>
    </recommendedName>
</protein>
<gene>
    <name evidence="3" type="ORF">Aco03nite_026000</name>
</gene>
<evidence type="ECO:0000313" key="4">
    <source>
        <dbReference type="Proteomes" id="UP000612282"/>
    </source>
</evidence>
<comment type="caution">
    <text evidence="3">The sequence shown here is derived from an EMBL/GenBank/DDBJ whole genome shotgun (WGS) entry which is preliminary data.</text>
</comment>
<dbReference type="InterPro" id="IPR043917">
    <property type="entry name" value="DUF5753"/>
</dbReference>
<dbReference type="InterPro" id="IPR001387">
    <property type="entry name" value="Cro/C1-type_HTH"/>
</dbReference>
<feature type="domain" description="HTH cro/C1-type" evidence="2">
    <location>
        <begin position="1"/>
        <end position="35"/>
    </location>
</feature>
<dbReference type="Proteomes" id="UP000612282">
    <property type="component" value="Unassembled WGS sequence"/>
</dbReference>
<proteinExistence type="predicted"/>
<reference evidence="3 4" key="1">
    <citation type="submission" date="2021-01" db="EMBL/GenBank/DDBJ databases">
        <title>Whole genome shotgun sequence of Actinoplanes couchii NBRC 106145.</title>
        <authorList>
            <person name="Komaki H."/>
            <person name="Tamura T."/>
        </authorList>
    </citation>
    <scope>NUCLEOTIDE SEQUENCE [LARGE SCALE GENOMIC DNA]</scope>
    <source>
        <strain evidence="3 4">NBRC 106145</strain>
    </source>
</reference>
<evidence type="ECO:0000259" key="2">
    <source>
        <dbReference type="PROSITE" id="PS50943"/>
    </source>
</evidence>
<dbReference type="Pfam" id="PF19054">
    <property type="entry name" value="DUF5753"/>
    <property type="match status" value="1"/>
</dbReference>
<dbReference type="Pfam" id="PF13560">
    <property type="entry name" value="HTH_31"/>
    <property type="match status" value="1"/>
</dbReference>
<dbReference type="CDD" id="cd00093">
    <property type="entry name" value="HTH_XRE"/>
    <property type="match status" value="1"/>
</dbReference>
<accession>A0ABQ3X6Q9</accession>
<name>A0ABQ3X6Q9_9ACTN</name>
<dbReference type="EMBL" id="BOMG01000039">
    <property type="protein sequence ID" value="GID54196.1"/>
    <property type="molecule type" value="Genomic_DNA"/>
</dbReference>
<organism evidence="3 4">
    <name type="scientific">Actinoplanes couchii</name>
    <dbReference type="NCBI Taxonomy" id="403638"/>
    <lineage>
        <taxon>Bacteria</taxon>
        <taxon>Bacillati</taxon>
        <taxon>Actinomycetota</taxon>
        <taxon>Actinomycetes</taxon>
        <taxon>Micromonosporales</taxon>
        <taxon>Micromonosporaceae</taxon>
        <taxon>Actinoplanes</taxon>
    </lineage>
</organism>
<evidence type="ECO:0000256" key="1">
    <source>
        <dbReference type="SAM" id="MobiDB-lite"/>
    </source>
</evidence>
<sequence>MSQAKISRLENGVVTAEPRDVRLLAAALGIPEAEMERLVESAEHADDRVTDWQWAQQGMVSSPNEMGRIEASAEEFRVFQPAVIPGLLQTSEYARAVMTGLKDESDDERLADSAAAVSEAVTARIRRSEILTYPDRQFHSSSPNRPCGTGCAGPLRWSPRSTASAS</sequence>
<feature type="region of interest" description="Disordered" evidence="1">
    <location>
        <begin position="135"/>
        <end position="166"/>
    </location>
</feature>
<evidence type="ECO:0000313" key="3">
    <source>
        <dbReference type="EMBL" id="GID54196.1"/>
    </source>
</evidence>
<keyword evidence="4" id="KW-1185">Reference proteome</keyword>